<dbReference type="Proteomes" id="UP000231279">
    <property type="component" value="Unassembled WGS sequence"/>
</dbReference>
<organism evidence="1 2">
    <name type="scientific">Handroanthus impetiginosus</name>
    <dbReference type="NCBI Taxonomy" id="429701"/>
    <lineage>
        <taxon>Eukaryota</taxon>
        <taxon>Viridiplantae</taxon>
        <taxon>Streptophyta</taxon>
        <taxon>Embryophyta</taxon>
        <taxon>Tracheophyta</taxon>
        <taxon>Spermatophyta</taxon>
        <taxon>Magnoliopsida</taxon>
        <taxon>eudicotyledons</taxon>
        <taxon>Gunneridae</taxon>
        <taxon>Pentapetalae</taxon>
        <taxon>asterids</taxon>
        <taxon>lamiids</taxon>
        <taxon>Lamiales</taxon>
        <taxon>Bignoniaceae</taxon>
        <taxon>Crescentiina</taxon>
        <taxon>Tabebuia alliance</taxon>
        <taxon>Handroanthus</taxon>
    </lineage>
</organism>
<gene>
    <name evidence="1" type="ORF">CDL12_27828</name>
</gene>
<sequence>MTYSIGQRHTSRNFEQPTRPRLLSTMLLTPLGSPHRKELLKSTLTELFLRILIVPKWPWLLETLLGNASFGLSNPFLSKSILLKPRPWLLSLHWNKRRPWSWTELFLKGIINL</sequence>
<reference evidence="2" key="1">
    <citation type="journal article" date="2018" name="Gigascience">
        <title>Genome assembly of the Pink Ipe (Handroanthus impetiginosus, Bignoniaceae), a highly valued, ecologically keystone Neotropical timber forest tree.</title>
        <authorList>
            <person name="Silva-Junior O.B."/>
            <person name="Grattapaglia D."/>
            <person name="Novaes E."/>
            <person name="Collevatti R.G."/>
        </authorList>
    </citation>
    <scope>NUCLEOTIDE SEQUENCE [LARGE SCALE GENOMIC DNA]</scope>
    <source>
        <strain evidence="2">cv. UFG-1</strain>
    </source>
</reference>
<evidence type="ECO:0000313" key="1">
    <source>
        <dbReference type="EMBL" id="PIM99672.1"/>
    </source>
</evidence>
<protein>
    <submittedName>
        <fullName evidence="1">Uncharacterized protein</fullName>
    </submittedName>
</protein>
<keyword evidence="2" id="KW-1185">Reference proteome</keyword>
<evidence type="ECO:0000313" key="2">
    <source>
        <dbReference type="Proteomes" id="UP000231279"/>
    </source>
</evidence>
<name>A0A2G9G2Z0_9LAMI</name>
<comment type="caution">
    <text evidence="1">The sequence shown here is derived from an EMBL/GenBank/DDBJ whole genome shotgun (WGS) entry which is preliminary data.</text>
</comment>
<accession>A0A2G9G2Z0</accession>
<proteinExistence type="predicted"/>
<dbReference type="EMBL" id="NKXS01007437">
    <property type="protein sequence ID" value="PIM99672.1"/>
    <property type="molecule type" value="Genomic_DNA"/>
</dbReference>
<dbReference type="AlphaFoldDB" id="A0A2G9G2Z0"/>